<feature type="signal peptide" evidence="1">
    <location>
        <begin position="1"/>
        <end position="25"/>
    </location>
</feature>
<protein>
    <submittedName>
        <fullName evidence="3">Rhodanese domain-containing protein</fullName>
    </submittedName>
</protein>
<evidence type="ECO:0000313" key="4">
    <source>
        <dbReference type="Proteomes" id="UP000220251"/>
    </source>
</evidence>
<dbReference type="SUPFAM" id="SSF52821">
    <property type="entry name" value="Rhodanese/Cell cycle control phosphatase"/>
    <property type="match status" value="1"/>
</dbReference>
<dbReference type="EMBL" id="CWGJ01000011">
    <property type="protein sequence ID" value="CRX38233.1"/>
    <property type="molecule type" value="Genomic_DNA"/>
</dbReference>
<dbReference type="PROSITE" id="PS50206">
    <property type="entry name" value="RHODANESE_3"/>
    <property type="match status" value="1"/>
</dbReference>
<evidence type="ECO:0000313" key="3">
    <source>
        <dbReference type="EMBL" id="CRX38233.1"/>
    </source>
</evidence>
<sequence>MKKKTMLSLTALALLLMGTPTSTFAHGPDSDHHHAYEEIHAEKIKEMLDSEENVVILDARTKDYDDGNRLPGAKFLPYNSSDEEVEAAAPSKESTIIIYCTSPKCPASKFLAERMATMGYTNLLKYPEGINDWVQKGYPVEHAN</sequence>
<dbReference type="OrthoDB" id="9800872at2"/>
<dbReference type="Proteomes" id="UP000220251">
    <property type="component" value="Unassembled WGS sequence"/>
</dbReference>
<proteinExistence type="predicted"/>
<dbReference type="InterPro" id="IPR036873">
    <property type="entry name" value="Rhodanese-like_dom_sf"/>
</dbReference>
<feature type="chain" id="PRO_5005218502" evidence="1">
    <location>
        <begin position="26"/>
        <end position="144"/>
    </location>
</feature>
<dbReference type="Pfam" id="PF00581">
    <property type="entry name" value="Rhodanese"/>
    <property type="match status" value="1"/>
</dbReference>
<dbReference type="Gene3D" id="3.40.250.10">
    <property type="entry name" value="Rhodanese-like domain"/>
    <property type="match status" value="1"/>
</dbReference>
<feature type="domain" description="Rhodanese" evidence="2">
    <location>
        <begin position="50"/>
        <end position="142"/>
    </location>
</feature>
<reference evidence="4" key="1">
    <citation type="submission" date="2015-06" db="EMBL/GenBank/DDBJ databases">
        <authorList>
            <person name="Bertelli C."/>
        </authorList>
    </citation>
    <scope>NUCLEOTIDE SEQUENCE [LARGE SCALE GENOMIC DNA]</scope>
    <source>
        <strain evidence="4">CRIB-30</strain>
    </source>
</reference>
<organism evidence="3 4">
    <name type="scientific">Estrella lausannensis</name>
    <dbReference type="NCBI Taxonomy" id="483423"/>
    <lineage>
        <taxon>Bacteria</taxon>
        <taxon>Pseudomonadati</taxon>
        <taxon>Chlamydiota</taxon>
        <taxon>Chlamydiia</taxon>
        <taxon>Parachlamydiales</taxon>
        <taxon>Candidatus Criblamydiaceae</taxon>
        <taxon>Estrella</taxon>
    </lineage>
</organism>
<keyword evidence="1" id="KW-0732">Signal</keyword>
<accession>A0A0H5DQ97</accession>
<dbReference type="CDD" id="cd00158">
    <property type="entry name" value="RHOD"/>
    <property type="match status" value="1"/>
</dbReference>
<keyword evidence="4" id="KW-1185">Reference proteome</keyword>
<evidence type="ECO:0000256" key="1">
    <source>
        <dbReference type="SAM" id="SignalP"/>
    </source>
</evidence>
<name>A0A0H5DQ97_9BACT</name>
<dbReference type="InterPro" id="IPR001763">
    <property type="entry name" value="Rhodanese-like_dom"/>
</dbReference>
<gene>
    <name evidence="3" type="ORF">ELAC_0884</name>
</gene>
<dbReference type="AlphaFoldDB" id="A0A0H5DQ97"/>
<dbReference type="RefSeq" id="WP_098038079.1">
    <property type="nucleotide sequence ID" value="NZ_CWGJ01000011.1"/>
</dbReference>
<evidence type="ECO:0000259" key="2">
    <source>
        <dbReference type="PROSITE" id="PS50206"/>
    </source>
</evidence>
<dbReference type="SMART" id="SM00450">
    <property type="entry name" value="RHOD"/>
    <property type="match status" value="1"/>
</dbReference>